<gene>
    <name evidence="1" type="ORF">A2290_08765</name>
</gene>
<dbReference type="Proteomes" id="UP000177905">
    <property type="component" value="Unassembled WGS sequence"/>
</dbReference>
<proteinExistence type="predicted"/>
<reference evidence="1 2" key="1">
    <citation type="journal article" date="2016" name="Nat. Commun.">
        <title>Thousands of microbial genomes shed light on interconnected biogeochemical processes in an aquifer system.</title>
        <authorList>
            <person name="Anantharaman K."/>
            <person name="Brown C.T."/>
            <person name="Hug L.A."/>
            <person name="Sharon I."/>
            <person name="Castelle C.J."/>
            <person name="Probst A.J."/>
            <person name="Thomas B.C."/>
            <person name="Singh A."/>
            <person name="Wilkins M.J."/>
            <person name="Karaoz U."/>
            <person name="Brodie E.L."/>
            <person name="Williams K.H."/>
            <person name="Hubbard S.S."/>
            <person name="Banfield J.F."/>
        </authorList>
    </citation>
    <scope>NUCLEOTIDE SEQUENCE [LARGE SCALE GENOMIC DNA]</scope>
</reference>
<name>A0A1F4S2W5_UNCSA</name>
<accession>A0A1F4S2W5</accession>
<dbReference type="EMBL" id="MEUA01000031">
    <property type="protein sequence ID" value="OGC14771.1"/>
    <property type="molecule type" value="Genomic_DNA"/>
</dbReference>
<protein>
    <submittedName>
        <fullName evidence="1">Uncharacterized protein</fullName>
    </submittedName>
</protein>
<organism evidence="1 2">
    <name type="scientific">candidate division WOR-1 bacterium RIFOXYB2_FULL_36_35</name>
    <dbReference type="NCBI Taxonomy" id="1802578"/>
    <lineage>
        <taxon>Bacteria</taxon>
        <taxon>Bacillati</taxon>
        <taxon>Saganbacteria</taxon>
    </lineage>
</organism>
<evidence type="ECO:0000313" key="2">
    <source>
        <dbReference type="Proteomes" id="UP000177905"/>
    </source>
</evidence>
<comment type="caution">
    <text evidence="1">The sequence shown here is derived from an EMBL/GenBank/DDBJ whole genome shotgun (WGS) entry which is preliminary data.</text>
</comment>
<evidence type="ECO:0000313" key="1">
    <source>
        <dbReference type="EMBL" id="OGC14771.1"/>
    </source>
</evidence>
<dbReference type="AlphaFoldDB" id="A0A1F4S2W5"/>
<sequence>MTDLNSKLQKQLIDFLGIYSILTSQARAELEAKLYAVMEKSDPKTKKMYRSIIQSAKENLSVTETIENLKKDCPPD</sequence>